<gene>
    <name evidence="2" type="ORF">TSA66_19855</name>
</gene>
<evidence type="ECO:0000313" key="3">
    <source>
        <dbReference type="Proteomes" id="UP000031572"/>
    </source>
</evidence>
<dbReference type="AlphaFoldDB" id="A0A0C1Y6H8"/>
<protein>
    <submittedName>
        <fullName evidence="2">Alpha/beta hydrolase</fullName>
    </submittedName>
</protein>
<dbReference type="GO" id="GO:0004806">
    <property type="term" value="F:triacylglycerol lipase activity"/>
    <property type="evidence" value="ECO:0007669"/>
    <property type="project" value="TreeGrafter"/>
</dbReference>
<feature type="domain" description="AB hydrolase-1" evidence="1">
    <location>
        <begin position="23"/>
        <end position="275"/>
    </location>
</feature>
<dbReference type="RefSeq" id="WP_040041235.1">
    <property type="nucleotide sequence ID" value="NZ_JWJG01000028.1"/>
</dbReference>
<dbReference type="GO" id="GO:0046503">
    <property type="term" value="P:glycerolipid catabolic process"/>
    <property type="evidence" value="ECO:0007669"/>
    <property type="project" value="TreeGrafter"/>
</dbReference>
<dbReference type="PANTHER" id="PTHR43433:SF5">
    <property type="entry name" value="AB HYDROLASE-1 DOMAIN-CONTAINING PROTEIN"/>
    <property type="match status" value="1"/>
</dbReference>
<dbReference type="SUPFAM" id="SSF53474">
    <property type="entry name" value="alpha/beta-Hydrolases"/>
    <property type="match status" value="1"/>
</dbReference>
<dbReference type="STRING" id="709839.TSA66_19855"/>
<dbReference type="Gene3D" id="3.40.50.1820">
    <property type="entry name" value="alpha/beta hydrolase"/>
    <property type="match status" value="1"/>
</dbReference>
<organism evidence="2 3">
    <name type="scientific">Noviherbaspirillum autotrophicum</name>
    <dbReference type="NCBI Taxonomy" id="709839"/>
    <lineage>
        <taxon>Bacteria</taxon>
        <taxon>Pseudomonadati</taxon>
        <taxon>Pseudomonadota</taxon>
        <taxon>Betaproteobacteria</taxon>
        <taxon>Burkholderiales</taxon>
        <taxon>Oxalobacteraceae</taxon>
        <taxon>Noviherbaspirillum</taxon>
    </lineage>
</organism>
<dbReference type="InterPro" id="IPR029058">
    <property type="entry name" value="AB_hydrolase_fold"/>
</dbReference>
<proteinExistence type="predicted"/>
<dbReference type="Proteomes" id="UP000031572">
    <property type="component" value="Unassembled WGS sequence"/>
</dbReference>
<dbReference type="InterPro" id="IPR000073">
    <property type="entry name" value="AB_hydrolase_1"/>
</dbReference>
<dbReference type="Pfam" id="PF00561">
    <property type="entry name" value="Abhydrolase_1"/>
    <property type="match status" value="1"/>
</dbReference>
<keyword evidence="3" id="KW-1185">Reference proteome</keyword>
<name>A0A0C1Y6H8_9BURK</name>
<reference evidence="2 3" key="1">
    <citation type="submission" date="2014-12" db="EMBL/GenBank/DDBJ databases">
        <title>Denitrispirillum autotrophicum gen. nov., sp. nov., Denitrifying, Facultatively Autotrophic Bacteria Isolated from Rice Paddy Soil.</title>
        <authorList>
            <person name="Ishii S."/>
            <person name="Ashida N."/>
            <person name="Ohno H."/>
            <person name="Otsuka S."/>
            <person name="Yokota A."/>
            <person name="Senoo K."/>
        </authorList>
    </citation>
    <scope>NUCLEOTIDE SEQUENCE [LARGE SCALE GENOMIC DNA]</scope>
    <source>
        <strain evidence="2 3">TSA66</strain>
    </source>
</reference>
<keyword evidence="2" id="KW-0378">Hydrolase</keyword>
<dbReference type="OrthoDB" id="9798888at2"/>
<evidence type="ECO:0000259" key="1">
    <source>
        <dbReference type="Pfam" id="PF00561"/>
    </source>
</evidence>
<dbReference type="PANTHER" id="PTHR43433">
    <property type="entry name" value="HYDROLASE, ALPHA/BETA FOLD FAMILY PROTEIN"/>
    <property type="match status" value="1"/>
</dbReference>
<accession>A0A0C1Y6H8</accession>
<comment type="caution">
    <text evidence="2">The sequence shown here is derived from an EMBL/GenBank/DDBJ whole genome shotgun (WGS) entry which is preliminary data.</text>
</comment>
<evidence type="ECO:0000313" key="2">
    <source>
        <dbReference type="EMBL" id="KIF82558.1"/>
    </source>
</evidence>
<dbReference type="EMBL" id="JWJG01000028">
    <property type="protein sequence ID" value="KIF82558.1"/>
    <property type="molecule type" value="Genomic_DNA"/>
</dbReference>
<dbReference type="InterPro" id="IPR050471">
    <property type="entry name" value="AB_hydrolase"/>
</dbReference>
<sequence>MPIIATNGINLSYDIQGDPAGEPILLIAGLGLQLISWSDAFCRGLTEQGFRVIRFDNRDCGLSTKMDHFGKPHLPTVFFHSLFHLPLLNGYTLYDMAKDATGLLDELGIGKAHIVGASMGGMIAQIVAATSPHRTLTLTSIMSTSGRPGLPGPTLAAHNALFSSPDNPRDINSVIDYFVKMFRVIGSPGHPTPEAELRRRVAQSVRRNVCPGGSARQIMAVAASGDRVALLRTIKAPSLVIHGSDDPLVPIACGRDTARWIPNATMHEIEGMGHDFPPALDAVLSDLIGAHCRCGTEPEARRA</sequence>